<dbReference type="PROSITE" id="PS50146">
    <property type="entry name" value="DAGK"/>
    <property type="match status" value="1"/>
</dbReference>
<evidence type="ECO:0000256" key="1">
    <source>
        <dbReference type="SAM" id="Phobius"/>
    </source>
</evidence>
<dbReference type="Pfam" id="PF00781">
    <property type="entry name" value="DAGK_cat"/>
    <property type="match status" value="1"/>
</dbReference>
<comment type="caution">
    <text evidence="3">The sequence shown here is derived from an EMBL/GenBank/DDBJ whole genome shotgun (WGS) entry which is preliminary data.</text>
</comment>
<feature type="transmembrane region" description="Helical" evidence="1">
    <location>
        <begin position="66"/>
        <end position="88"/>
    </location>
</feature>
<evidence type="ECO:0000313" key="3">
    <source>
        <dbReference type="EMBL" id="OXY87426.1"/>
    </source>
</evidence>
<keyword evidence="3" id="KW-0808">Transferase</keyword>
<dbReference type="InterPro" id="IPR017438">
    <property type="entry name" value="ATP-NAD_kinase_N"/>
</dbReference>
<dbReference type="SUPFAM" id="SSF111331">
    <property type="entry name" value="NAD kinase/diacylglycerol kinase-like"/>
    <property type="match status" value="1"/>
</dbReference>
<dbReference type="EMBL" id="MCGQ01000073">
    <property type="protein sequence ID" value="OXY87426.1"/>
    <property type="molecule type" value="Genomic_DNA"/>
</dbReference>
<organism evidence="3 4">
    <name type="scientific">Streptomyces diastatochromogenes</name>
    <dbReference type="NCBI Taxonomy" id="42236"/>
    <lineage>
        <taxon>Bacteria</taxon>
        <taxon>Bacillati</taxon>
        <taxon>Actinomycetota</taxon>
        <taxon>Actinomycetes</taxon>
        <taxon>Kitasatosporales</taxon>
        <taxon>Streptomycetaceae</taxon>
        <taxon>Streptomyces</taxon>
    </lineage>
</organism>
<reference evidence="3 4" key="1">
    <citation type="submission" date="2016-07" db="EMBL/GenBank/DDBJ databases">
        <title>Draft genome of Streptomyces diastatochromogenes.</title>
        <authorList>
            <person name="Podduturi R."/>
            <person name="Lukassen M.B."/>
            <person name="Clausen N."/>
            <person name="Nielsen J.L."/>
            <person name="Jorgensen N.O."/>
        </authorList>
    </citation>
    <scope>NUCLEOTIDE SEQUENCE [LARGE SCALE GENOMIC DNA]</scope>
    <source>
        <strain evidence="3 4">DSM 40608</strain>
    </source>
</reference>
<dbReference type="Gene3D" id="2.60.200.40">
    <property type="match status" value="1"/>
</dbReference>
<dbReference type="GO" id="GO:0016301">
    <property type="term" value="F:kinase activity"/>
    <property type="evidence" value="ECO:0007669"/>
    <property type="project" value="UniProtKB-KW"/>
</dbReference>
<dbReference type="AlphaFoldDB" id="A0A233RVJ2"/>
<dbReference type="InterPro" id="IPR016064">
    <property type="entry name" value="NAD/diacylglycerol_kinase_sf"/>
</dbReference>
<accession>A0A233RVJ2</accession>
<dbReference type="OrthoDB" id="3208200at2"/>
<keyword evidence="1" id="KW-0472">Membrane</keyword>
<dbReference type="Proteomes" id="UP000215483">
    <property type="component" value="Unassembled WGS sequence"/>
</dbReference>
<keyword evidence="1" id="KW-0812">Transmembrane</keyword>
<keyword evidence="3" id="KW-0418">Kinase</keyword>
<keyword evidence="1" id="KW-1133">Transmembrane helix</keyword>
<dbReference type="RefSeq" id="WP_094222608.1">
    <property type="nucleotide sequence ID" value="NZ_MCGQ01000073.1"/>
</dbReference>
<gene>
    <name evidence="3" type="ORF">BEK98_43875</name>
</gene>
<protein>
    <submittedName>
        <fullName evidence="3">Diacylglycerol kinase</fullName>
    </submittedName>
</protein>
<sequence length="449" mass="47019">MSADLCGSAHRRHRWAARAALAAAALAVLLPAGYGGAEGILTAVAGLAGAVVTAAAVWWTLSRRGLARVAAAALALAAPAALIALFVFTFQWTLVLSLALWALAVGAGRYALRKDGERNHRMKERRTAPPVRPFLIMNPRSGGGKVERLGLRGKAEELGARVILLGSEEQQDVAALARAAVADGADLLGVAGGDGTQALVAAVAAEHGIPFLVIPSGTRNHFAMDLGLDRDDPASCLDALVDGVEIRVDLGFAADHPFVNNASFGTYAAVIQNPAYRGGKVTTAFGMLPDLLSRRLGPRLTARAKGITLSSPQAVLVSNNPYGTGDPLALGRRERLDSGRLGILGVTVDSATEAAALLLDPQPRGVALRTARRVLVDSDSEVIDVGIDGEALRLPTPVLCRIAPRALRVRVPRNRPGVPPAQPRLDWRRLRQLAATVGRAAAPHHRAPS</sequence>
<dbReference type="InterPro" id="IPR001206">
    <property type="entry name" value="Diacylglycerol_kinase_cat_dom"/>
</dbReference>
<evidence type="ECO:0000313" key="4">
    <source>
        <dbReference type="Proteomes" id="UP000215483"/>
    </source>
</evidence>
<feature type="transmembrane region" description="Helical" evidence="1">
    <location>
        <begin position="94"/>
        <end position="112"/>
    </location>
</feature>
<dbReference type="SMART" id="SM00046">
    <property type="entry name" value="DAGKc"/>
    <property type="match status" value="1"/>
</dbReference>
<feature type="transmembrane region" description="Helical" evidence="1">
    <location>
        <begin position="40"/>
        <end position="59"/>
    </location>
</feature>
<proteinExistence type="predicted"/>
<keyword evidence="4" id="KW-1185">Reference proteome</keyword>
<feature type="transmembrane region" description="Helical" evidence="1">
    <location>
        <begin position="15"/>
        <end position="34"/>
    </location>
</feature>
<feature type="domain" description="DAGKc" evidence="2">
    <location>
        <begin position="128"/>
        <end position="257"/>
    </location>
</feature>
<evidence type="ECO:0000259" key="2">
    <source>
        <dbReference type="PROSITE" id="PS50146"/>
    </source>
</evidence>
<dbReference type="Gene3D" id="3.40.50.10330">
    <property type="entry name" value="Probable inorganic polyphosphate/atp-NAD kinase, domain 1"/>
    <property type="match status" value="1"/>
</dbReference>
<name>A0A233RVJ2_STRDA</name>